<comment type="caution">
    <text evidence="2">The sequence shown here is derived from an EMBL/GenBank/DDBJ whole genome shotgun (WGS) entry which is preliminary data.</text>
</comment>
<sequence>MEVTDAVVLAPQDDQSATAMEVEGPTSNLDAESQLAQLQNLLAASEQEQEQEHLEDQVQQLAVQPKDAQQEVEKVRSNGVAELFAEYNRVLCSLIEAHELNQQLKAKNLALIEELQTRRLRSSGSDSIYLCTL</sequence>
<evidence type="ECO:0000313" key="2">
    <source>
        <dbReference type="EMBL" id="KAL2631899.1"/>
    </source>
</evidence>
<gene>
    <name evidence="2" type="ORF">R1flu_016585</name>
</gene>
<evidence type="ECO:0000313" key="3">
    <source>
        <dbReference type="Proteomes" id="UP001605036"/>
    </source>
</evidence>
<reference evidence="2 3" key="1">
    <citation type="submission" date="2024-09" db="EMBL/GenBank/DDBJ databases">
        <title>Chromosome-scale assembly of Riccia fluitans.</title>
        <authorList>
            <person name="Paukszto L."/>
            <person name="Sawicki J."/>
            <person name="Karawczyk K."/>
            <person name="Piernik-Szablinska J."/>
            <person name="Szczecinska M."/>
            <person name="Mazdziarz M."/>
        </authorList>
    </citation>
    <scope>NUCLEOTIDE SEQUENCE [LARGE SCALE GENOMIC DNA]</scope>
    <source>
        <strain evidence="2">Rf_01</strain>
        <tissue evidence="2">Aerial parts of the thallus</tissue>
    </source>
</reference>
<dbReference type="AlphaFoldDB" id="A0ABD1YQD6"/>
<name>A0ABD1YQD6_9MARC</name>
<dbReference type="Proteomes" id="UP001605036">
    <property type="component" value="Unassembled WGS sequence"/>
</dbReference>
<protein>
    <submittedName>
        <fullName evidence="2">Uncharacterized protein</fullName>
    </submittedName>
</protein>
<evidence type="ECO:0000256" key="1">
    <source>
        <dbReference type="SAM" id="Coils"/>
    </source>
</evidence>
<keyword evidence="3" id="KW-1185">Reference proteome</keyword>
<feature type="coiled-coil region" evidence="1">
    <location>
        <begin position="28"/>
        <end position="64"/>
    </location>
</feature>
<keyword evidence="1" id="KW-0175">Coiled coil</keyword>
<organism evidence="2 3">
    <name type="scientific">Riccia fluitans</name>
    <dbReference type="NCBI Taxonomy" id="41844"/>
    <lineage>
        <taxon>Eukaryota</taxon>
        <taxon>Viridiplantae</taxon>
        <taxon>Streptophyta</taxon>
        <taxon>Embryophyta</taxon>
        <taxon>Marchantiophyta</taxon>
        <taxon>Marchantiopsida</taxon>
        <taxon>Marchantiidae</taxon>
        <taxon>Marchantiales</taxon>
        <taxon>Ricciaceae</taxon>
        <taxon>Riccia</taxon>
    </lineage>
</organism>
<proteinExistence type="predicted"/>
<dbReference type="EMBL" id="JBHFFA010000004">
    <property type="protein sequence ID" value="KAL2631899.1"/>
    <property type="molecule type" value="Genomic_DNA"/>
</dbReference>
<accession>A0ABD1YQD6</accession>